<evidence type="ECO:0000313" key="2">
    <source>
        <dbReference type="EMBL" id="KAE9385333.1"/>
    </source>
</evidence>
<gene>
    <name evidence="2" type="ORF">BT96DRAFT_1007140</name>
</gene>
<reference evidence="2" key="1">
    <citation type="journal article" date="2019" name="Environ. Microbiol.">
        <title>Fungal ecological strategies reflected in gene transcription - a case study of two litter decomposers.</title>
        <authorList>
            <person name="Barbi F."/>
            <person name="Kohler A."/>
            <person name="Barry K."/>
            <person name="Baskaran P."/>
            <person name="Daum C."/>
            <person name="Fauchery L."/>
            <person name="Ihrmark K."/>
            <person name="Kuo A."/>
            <person name="LaButti K."/>
            <person name="Lipzen A."/>
            <person name="Morin E."/>
            <person name="Grigoriev I.V."/>
            <person name="Henrissat B."/>
            <person name="Lindahl B."/>
            <person name="Martin F."/>
        </authorList>
    </citation>
    <scope>NUCLEOTIDE SEQUENCE</scope>
    <source>
        <strain evidence="2">JB14</strain>
    </source>
</reference>
<name>A0A6A4GJ38_9AGAR</name>
<evidence type="ECO:0000256" key="1">
    <source>
        <dbReference type="SAM" id="Phobius"/>
    </source>
</evidence>
<keyword evidence="1" id="KW-1133">Transmembrane helix</keyword>
<evidence type="ECO:0000313" key="3">
    <source>
        <dbReference type="Proteomes" id="UP000799118"/>
    </source>
</evidence>
<feature type="transmembrane region" description="Helical" evidence="1">
    <location>
        <begin position="49"/>
        <end position="72"/>
    </location>
</feature>
<keyword evidence="1" id="KW-0472">Membrane</keyword>
<protein>
    <submittedName>
        <fullName evidence="2">Uncharacterized protein</fullName>
    </submittedName>
</protein>
<organism evidence="2 3">
    <name type="scientific">Gymnopus androsaceus JB14</name>
    <dbReference type="NCBI Taxonomy" id="1447944"/>
    <lineage>
        <taxon>Eukaryota</taxon>
        <taxon>Fungi</taxon>
        <taxon>Dikarya</taxon>
        <taxon>Basidiomycota</taxon>
        <taxon>Agaricomycotina</taxon>
        <taxon>Agaricomycetes</taxon>
        <taxon>Agaricomycetidae</taxon>
        <taxon>Agaricales</taxon>
        <taxon>Marasmiineae</taxon>
        <taxon>Omphalotaceae</taxon>
        <taxon>Gymnopus</taxon>
    </lineage>
</organism>
<proteinExistence type="predicted"/>
<dbReference type="EMBL" id="ML769998">
    <property type="protein sequence ID" value="KAE9385333.1"/>
    <property type="molecule type" value="Genomic_DNA"/>
</dbReference>
<dbReference type="AlphaFoldDB" id="A0A6A4GJ38"/>
<sequence length="89" mass="10259">MQAYKDYCVQIFARDVDYDSVPGFSDNDNNNEEQSLSRLVKDFPQTSRLLYSVHSFLLLLGAILPVTIRLLAFRRVQVFVRLGGMGRSW</sequence>
<keyword evidence="3" id="KW-1185">Reference proteome</keyword>
<dbReference type="Proteomes" id="UP000799118">
    <property type="component" value="Unassembled WGS sequence"/>
</dbReference>
<accession>A0A6A4GJ38</accession>
<keyword evidence="1" id="KW-0812">Transmembrane</keyword>